<feature type="transmembrane region" description="Helical" evidence="5">
    <location>
        <begin position="271"/>
        <end position="296"/>
    </location>
</feature>
<sequence length="473" mass="49868">MPDTPAPPVFTPREVRLIVLGLTLALFLSSLDQTIVATALSAIASDLGGWELMPWVVSSYLIASTVTTPIYGRLSDLYGRRPVLLASITLFALGALLSALAWSMPMLIAMRVVQGLGGGGLRAISLAVVGDILPPRERGKVQGYLSATFATANISGPVLGGLFVEYLSWPWIFWINLPLGAAAFAATYFQLRRLPRPGRRPRIDWLGALLIVLSCTPVLVGITLVQRAGHWTAPEAWGCFLLGAVFLVALVAQERSVPQPMLPLHLFRNGVFRTAIIVTGLASMVMMALTVLVPLHYQMVGGLSAKEAGLRMIAMTLGSVSGSFLAGQAVTATGRYRFLPILGSSTALAMCLVVAWLGLGHSLWLDTLVTLALGLGFGCQFSPITVVVQNAVDPRDGGVAVSCMMFFRLMGGAFGVALLSALLLGRLPDHGATAAPAQAAEAFSLVFLAAAGLAALCLAAALALKEQPLRGRD</sequence>
<dbReference type="PANTHER" id="PTHR23501">
    <property type="entry name" value="MAJOR FACILITATOR SUPERFAMILY"/>
    <property type="match status" value="1"/>
</dbReference>
<protein>
    <recommendedName>
        <fullName evidence="6">Major facilitator superfamily (MFS) profile domain-containing protein</fullName>
    </recommendedName>
</protein>
<evidence type="ECO:0000259" key="6">
    <source>
        <dbReference type="PROSITE" id="PS50850"/>
    </source>
</evidence>
<feature type="transmembrane region" description="Helical" evidence="5">
    <location>
        <begin position="141"/>
        <end position="159"/>
    </location>
</feature>
<dbReference type="PRINTS" id="PR01036">
    <property type="entry name" value="TCRTETB"/>
</dbReference>
<keyword evidence="4 5" id="KW-0472">Membrane</keyword>
<proteinExistence type="predicted"/>
<organism evidence="7 8">
    <name type="scientific">Paracraurococcus ruber</name>
    <dbReference type="NCBI Taxonomy" id="77675"/>
    <lineage>
        <taxon>Bacteria</taxon>
        <taxon>Pseudomonadati</taxon>
        <taxon>Pseudomonadota</taxon>
        <taxon>Alphaproteobacteria</taxon>
        <taxon>Acetobacterales</taxon>
        <taxon>Roseomonadaceae</taxon>
        <taxon>Paracraurococcus</taxon>
    </lineage>
</organism>
<evidence type="ECO:0000313" key="8">
    <source>
        <dbReference type="Proteomes" id="UP000697995"/>
    </source>
</evidence>
<evidence type="ECO:0000313" key="7">
    <source>
        <dbReference type="EMBL" id="MBK1660005.1"/>
    </source>
</evidence>
<evidence type="ECO:0000256" key="3">
    <source>
        <dbReference type="ARBA" id="ARBA00022989"/>
    </source>
</evidence>
<reference evidence="7 8" key="1">
    <citation type="journal article" date="2020" name="Microorganisms">
        <title>Osmotic Adaptation and Compatible Solute Biosynthesis of Phototrophic Bacteria as Revealed from Genome Analyses.</title>
        <authorList>
            <person name="Imhoff J.F."/>
            <person name="Rahn T."/>
            <person name="Kunzel S."/>
            <person name="Keller A."/>
            <person name="Neulinger S.C."/>
        </authorList>
    </citation>
    <scope>NUCLEOTIDE SEQUENCE [LARGE SCALE GENOMIC DNA]</scope>
    <source>
        <strain evidence="7 8">DSM 15382</strain>
    </source>
</reference>
<dbReference type="CDD" id="cd17502">
    <property type="entry name" value="MFS_Azr1_MDR_like"/>
    <property type="match status" value="1"/>
</dbReference>
<dbReference type="InterPro" id="IPR020846">
    <property type="entry name" value="MFS_dom"/>
</dbReference>
<feature type="transmembrane region" description="Helical" evidence="5">
    <location>
        <begin position="171"/>
        <end position="191"/>
    </location>
</feature>
<gene>
    <name evidence="7" type="ORF">CKO45_17385</name>
</gene>
<dbReference type="InterPro" id="IPR011701">
    <property type="entry name" value="MFS"/>
</dbReference>
<feature type="transmembrane region" description="Helical" evidence="5">
    <location>
        <begin position="338"/>
        <end position="357"/>
    </location>
</feature>
<dbReference type="Proteomes" id="UP000697995">
    <property type="component" value="Unassembled WGS sequence"/>
</dbReference>
<dbReference type="SUPFAM" id="SSF103473">
    <property type="entry name" value="MFS general substrate transporter"/>
    <property type="match status" value="1"/>
</dbReference>
<feature type="transmembrane region" description="Helical" evidence="5">
    <location>
        <begin position="231"/>
        <end position="251"/>
    </location>
</feature>
<feature type="transmembrane region" description="Helical" evidence="5">
    <location>
        <begin position="363"/>
        <end position="387"/>
    </location>
</feature>
<feature type="transmembrane region" description="Helical" evidence="5">
    <location>
        <begin position="399"/>
        <end position="422"/>
    </location>
</feature>
<keyword evidence="3 5" id="KW-1133">Transmembrane helix</keyword>
<evidence type="ECO:0000256" key="4">
    <source>
        <dbReference type="ARBA" id="ARBA00023136"/>
    </source>
</evidence>
<feature type="transmembrane region" description="Helical" evidence="5">
    <location>
        <begin position="83"/>
        <end position="102"/>
    </location>
</feature>
<dbReference type="InterPro" id="IPR036259">
    <property type="entry name" value="MFS_trans_sf"/>
</dbReference>
<dbReference type="PROSITE" id="PS50850">
    <property type="entry name" value="MFS"/>
    <property type="match status" value="1"/>
</dbReference>
<evidence type="ECO:0000256" key="5">
    <source>
        <dbReference type="SAM" id="Phobius"/>
    </source>
</evidence>
<dbReference type="PANTHER" id="PTHR23501:SF197">
    <property type="entry name" value="COMD"/>
    <property type="match status" value="1"/>
</dbReference>
<keyword evidence="2 5" id="KW-0812">Transmembrane</keyword>
<feature type="transmembrane region" description="Helical" evidence="5">
    <location>
        <begin position="308"/>
        <end position="326"/>
    </location>
</feature>
<feature type="transmembrane region" description="Helical" evidence="5">
    <location>
        <begin position="52"/>
        <end position="71"/>
    </location>
</feature>
<dbReference type="Gene3D" id="1.20.1250.20">
    <property type="entry name" value="MFS general substrate transporter like domains"/>
    <property type="match status" value="1"/>
</dbReference>
<dbReference type="Pfam" id="PF07690">
    <property type="entry name" value="MFS_1"/>
    <property type="match status" value="1"/>
</dbReference>
<dbReference type="EMBL" id="NRSG01000139">
    <property type="protein sequence ID" value="MBK1660005.1"/>
    <property type="molecule type" value="Genomic_DNA"/>
</dbReference>
<comment type="subcellular location">
    <subcellularLocation>
        <location evidence="1">Membrane</location>
        <topology evidence="1">Multi-pass membrane protein</topology>
    </subcellularLocation>
</comment>
<feature type="domain" description="Major facilitator superfamily (MFS) profile" evidence="6">
    <location>
        <begin position="18"/>
        <end position="469"/>
    </location>
</feature>
<evidence type="ECO:0000256" key="2">
    <source>
        <dbReference type="ARBA" id="ARBA00022692"/>
    </source>
</evidence>
<dbReference type="RefSeq" id="WP_133221408.1">
    <property type="nucleotide sequence ID" value="NZ_NRSG01000139.1"/>
</dbReference>
<feature type="transmembrane region" description="Helical" evidence="5">
    <location>
        <begin position="108"/>
        <end position="129"/>
    </location>
</feature>
<feature type="transmembrane region" description="Helical" evidence="5">
    <location>
        <begin position="203"/>
        <end position="225"/>
    </location>
</feature>
<accession>A0ABS1D092</accession>
<dbReference type="Gene3D" id="1.20.1720.10">
    <property type="entry name" value="Multidrug resistance protein D"/>
    <property type="match status" value="1"/>
</dbReference>
<comment type="caution">
    <text evidence="7">The sequence shown here is derived from an EMBL/GenBank/DDBJ whole genome shotgun (WGS) entry which is preliminary data.</text>
</comment>
<evidence type="ECO:0000256" key="1">
    <source>
        <dbReference type="ARBA" id="ARBA00004141"/>
    </source>
</evidence>
<keyword evidence="8" id="KW-1185">Reference proteome</keyword>
<feature type="transmembrane region" description="Helical" evidence="5">
    <location>
        <begin position="442"/>
        <end position="464"/>
    </location>
</feature>
<name>A0ABS1D092_9PROT</name>